<organism evidence="2 3">
    <name type="scientific">Nocardioides aquiterrae</name>
    <dbReference type="NCBI Taxonomy" id="203799"/>
    <lineage>
        <taxon>Bacteria</taxon>
        <taxon>Bacillati</taxon>
        <taxon>Actinomycetota</taxon>
        <taxon>Actinomycetes</taxon>
        <taxon>Propionibacteriales</taxon>
        <taxon>Nocardioidaceae</taxon>
        <taxon>Nocardioides</taxon>
    </lineage>
</organism>
<gene>
    <name evidence="2" type="ORF">GCM10009606_29640</name>
</gene>
<dbReference type="RefSeq" id="WP_343908358.1">
    <property type="nucleotide sequence ID" value="NZ_BAAAJE010000015.1"/>
</dbReference>
<name>A0ABP4F413_9ACTN</name>
<protein>
    <submittedName>
        <fullName evidence="2">Uncharacterized protein</fullName>
    </submittedName>
</protein>
<evidence type="ECO:0000256" key="1">
    <source>
        <dbReference type="SAM" id="MobiDB-lite"/>
    </source>
</evidence>
<dbReference type="Proteomes" id="UP001499979">
    <property type="component" value="Unassembled WGS sequence"/>
</dbReference>
<dbReference type="EMBL" id="BAAAJE010000015">
    <property type="protein sequence ID" value="GAA1148995.1"/>
    <property type="molecule type" value="Genomic_DNA"/>
</dbReference>
<evidence type="ECO:0000313" key="3">
    <source>
        <dbReference type="Proteomes" id="UP001499979"/>
    </source>
</evidence>
<evidence type="ECO:0000313" key="2">
    <source>
        <dbReference type="EMBL" id="GAA1148995.1"/>
    </source>
</evidence>
<proteinExistence type="predicted"/>
<sequence>MNEQKQSTRRGLADEAIGTRALPFGVRASPPYARPTPAPATRNTTPDGEPKYLYLAEQAYADTWINGGDVPIYPASRYLDTVRDGTKTPDEVMQKSITGASMNFLSENRILKIGPGAAVTGLVFENCTFNGVRVPGRIEINQYPEHSLILCMSNVYDVAIMERLGHKAALRIPSVAALKACIDPQIGADSMCGRVDYTSESGNRGHFLKSTDDQWQNEYRLVWVGDGLGAEAKWVTLAAGLAEPLSVDVGSYS</sequence>
<keyword evidence="3" id="KW-1185">Reference proteome</keyword>
<comment type="caution">
    <text evidence="2">The sequence shown here is derived from an EMBL/GenBank/DDBJ whole genome shotgun (WGS) entry which is preliminary data.</text>
</comment>
<reference evidence="3" key="1">
    <citation type="journal article" date="2019" name="Int. J. Syst. Evol. Microbiol.">
        <title>The Global Catalogue of Microorganisms (GCM) 10K type strain sequencing project: providing services to taxonomists for standard genome sequencing and annotation.</title>
        <authorList>
            <consortium name="The Broad Institute Genomics Platform"/>
            <consortium name="The Broad Institute Genome Sequencing Center for Infectious Disease"/>
            <person name="Wu L."/>
            <person name="Ma J."/>
        </authorList>
    </citation>
    <scope>NUCLEOTIDE SEQUENCE [LARGE SCALE GENOMIC DNA]</scope>
    <source>
        <strain evidence="3">JCM 11813</strain>
    </source>
</reference>
<feature type="region of interest" description="Disordered" evidence="1">
    <location>
        <begin position="1"/>
        <end position="48"/>
    </location>
</feature>
<accession>A0ABP4F413</accession>